<dbReference type="Proteomes" id="UP000236291">
    <property type="component" value="Unassembled WGS sequence"/>
</dbReference>
<name>A0A2K3LN67_TRIPR</name>
<accession>A0A2K3LN67</accession>
<dbReference type="Gene3D" id="3.30.70.330">
    <property type="match status" value="1"/>
</dbReference>
<dbReference type="SUPFAM" id="SSF54928">
    <property type="entry name" value="RNA-binding domain, RBD"/>
    <property type="match status" value="1"/>
</dbReference>
<evidence type="ECO:0000256" key="2">
    <source>
        <dbReference type="PROSITE-ProRule" id="PRU00176"/>
    </source>
</evidence>
<keyword evidence="1 2" id="KW-0694">RNA-binding</keyword>
<feature type="non-terminal residue" evidence="4">
    <location>
        <position position="217"/>
    </location>
</feature>
<sequence>MFVSIQIAKESLKAMDMFSLPQQKQHKSSPLFQPQVHNAGFLRYSPLWVLCKALTVLPFVKSTTLGRGALALNKKVFFNRLMFVGLAQERGKYSPNRSWSWSSLFHKDEKIQSQTVPVKCFDTSLAEDKLTCAKEEVKDIEMFDAAPAESKVPETPSIGKAKNDASKTICVRNLSFDVERAEIENIFKDCGEVVDVRLHVDVEFATAEAAEKASLLT</sequence>
<dbReference type="EMBL" id="ASHM01036992">
    <property type="protein sequence ID" value="PNX79967.1"/>
    <property type="molecule type" value="Genomic_DNA"/>
</dbReference>
<organism evidence="4 5">
    <name type="scientific">Trifolium pratense</name>
    <name type="common">Red clover</name>
    <dbReference type="NCBI Taxonomy" id="57577"/>
    <lineage>
        <taxon>Eukaryota</taxon>
        <taxon>Viridiplantae</taxon>
        <taxon>Streptophyta</taxon>
        <taxon>Embryophyta</taxon>
        <taxon>Tracheophyta</taxon>
        <taxon>Spermatophyta</taxon>
        <taxon>Magnoliopsida</taxon>
        <taxon>eudicotyledons</taxon>
        <taxon>Gunneridae</taxon>
        <taxon>Pentapetalae</taxon>
        <taxon>rosids</taxon>
        <taxon>fabids</taxon>
        <taxon>Fabales</taxon>
        <taxon>Fabaceae</taxon>
        <taxon>Papilionoideae</taxon>
        <taxon>50 kb inversion clade</taxon>
        <taxon>NPAAA clade</taxon>
        <taxon>Hologalegina</taxon>
        <taxon>IRL clade</taxon>
        <taxon>Trifolieae</taxon>
        <taxon>Trifolium</taxon>
    </lineage>
</organism>
<dbReference type="InterPro" id="IPR000504">
    <property type="entry name" value="RRM_dom"/>
</dbReference>
<dbReference type="PROSITE" id="PS50102">
    <property type="entry name" value="RRM"/>
    <property type="match status" value="1"/>
</dbReference>
<protein>
    <submittedName>
        <fullName evidence="4">RNA-binding protein</fullName>
    </submittedName>
</protein>
<reference evidence="4 5" key="1">
    <citation type="journal article" date="2014" name="Am. J. Bot.">
        <title>Genome assembly and annotation for red clover (Trifolium pratense; Fabaceae).</title>
        <authorList>
            <person name="Istvanek J."/>
            <person name="Jaros M."/>
            <person name="Krenek A."/>
            <person name="Repkova J."/>
        </authorList>
    </citation>
    <scope>NUCLEOTIDE SEQUENCE [LARGE SCALE GENOMIC DNA]</scope>
    <source>
        <strain evidence="5">cv. Tatra</strain>
        <tissue evidence="4">Young leaves</tissue>
    </source>
</reference>
<dbReference type="PANTHER" id="PTHR23236">
    <property type="entry name" value="EUKARYOTIC TRANSLATION INITIATION FACTOR 4B/4H"/>
    <property type="match status" value="1"/>
</dbReference>
<evidence type="ECO:0000313" key="4">
    <source>
        <dbReference type="EMBL" id="PNX79967.1"/>
    </source>
</evidence>
<proteinExistence type="predicted"/>
<dbReference type="Pfam" id="PF00076">
    <property type="entry name" value="RRM_1"/>
    <property type="match status" value="1"/>
</dbReference>
<dbReference type="InterPro" id="IPR012677">
    <property type="entry name" value="Nucleotide-bd_a/b_plait_sf"/>
</dbReference>
<comment type="caution">
    <text evidence="4">The sequence shown here is derived from an EMBL/GenBank/DDBJ whole genome shotgun (WGS) entry which is preliminary data.</text>
</comment>
<evidence type="ECO:0000256" key="1">
    <source>
        <dbReference type="ARBA" id="ARBA00022884"/>
    </source>
</evidence>
<dbReference type="GO" id="GO:0003723">
    <property type="term" value="F:RNA binding"/>
    <property type="evidence" value="ECO:0007669"/>
    <property type="project" value="UniProtKB-UniRule"/>
</dbReference>
<evidence type="ECO:0000259" key="3">
    <source>
        <dbReference type="PROSITE" id="PS50102"/>
    </source>
</evidence>
<reference evidence="4 5" key="2">
    <citation type="journal article" date="2017" name="Front. Plant Sci.">
        <title>Gene Classification and Mining of Molecular Markers Useful in Red Clover (Trifolium pratense) Breeding.</title>
        <authorList>
            <person name="Istvanek J."/>
            <person name="Dluhosova J."/>
            <person name="Dluhos P."/>
            <person name="Patkova L."/>
            <person name="Nedelnik J."/>
            <person name="Repkova J."/>
        </authorList>
    </citation>
    <scope>NUCLEOTIDE SEQUENCE [LARGE SCALE GENOMIC DNA]</scope>
    <source>
        <strain evidence="5">cv. Tatra</strain>
        <tissue evidence="4">Young leaves</tissue>
    </source>
</reference>
<dbReference type="PANTHER" id="PTHR23236:SF11">
    <property type="entry name" value="EUKARYOTIC TRANSLATION INITIATION FACTOR 4H"/>
    <property type="match status" value="1"/>
</dbReference>
<gene>
    <name evidence="4" type="ORF">L195_g035960</name>
</gene>
<dbReference type="GO" id="GO:0005730">
    <property type="term" value="C:nucleolus"/>
    <property type="evidence" value="ECO:0007669"/>
    <property type="project" value="TreeGrafter"/>
</dbReference>
<evidence type="ECO:0000313" key="5">
    <source>
        <dbReference type="Proteomes" id="UP000236291"/>
    </source>
</evidence>
<dbReference type="STRING" id="57577.A0A2K3LN67"/>
<dbReference type="ExpressionAtlas" id="A0A2K3LN67">
    <property type="expression patterns" value="baseline"/>
</dbReference>
<feature type="domain" description="RRM" evidence="3">
    <location>
        <begin position="167"/>
        <end position="217"/>
    </location>
</feature>
<dbReference type="AlphaFoldDB" id="A0A2K3LN67"/>
<dbReference type="InterPro" id="IPR035979">
    <property type="entry name" value="RBD_domain_sf"/>
</dbReference>